<evidence type="ECO:0000259" key="6">
    <source>
        <dbReference type="SMART" id="SM01006"/>
    </source>
</evidence>
<keyword evidence="8" id="KW-1185">Reference proteome</keyword>
<dbReference type="SUPFAM" id="SSF55729">
    <property type="entry name" value="Acyl-CoA N-acyltransferases (Nat)"/>
    <property type="match status" value="1"/>
</dbReference>
<dbReference type="Pfam" id="PF04183">
    <property type="entry name" value="IucA_IucC"/>
    <property type="match status" value="1"/>
</dbReference>
<dbReference type="Pfam" id="PF13523">
    <property type="entry name" value="Acetyltransf_8"/>
    <property type="match status" value="1"/>
</dbReference>
<dbReference type="Gene3D" id="3.30.310.280">
    <property type="match status" value="1"/>
</dbReference>
<dbReference type="Gene3D" id="3.40.630.30">
    <property type="match status" value="1"/>
</dbReference>
<evidence type="ECO:0000256" key="2">
    <source>
        <dbReference type="ARBA" id="ARBA00005102"/>
    </source>
</evidence>
<dbReference type="InterPro" id="IPR016181">
    <property type="entry name" value="Acyl_CoA_acyltransferase"/>
</dbReference>
<sequence>MRFTLEPLVPDATTVRLLHAWVTHPRSVYWQMGGAGVDEVAREYERISESAHHHAWLGRVDGEPTFLAETYDPARSELADLDEVRPGDLGMHLLVAPPGGTPRPGLTRAVFGAVLRHCFADTRVRRVVVEPDVGNEAVLRLNARAGFTRVRDVDLGHKTAALSFLAREHHVLRDPVPHLGPGHLERAQRRLVAKAVSELCHERLLHPEPDHAAGPGRWLLRAPSAATYAFAARRLPLEHWAVDAATLTRTVDGAPAPLDVQELVVEHAEALGLRAELVGVYLEELAATLAWTCWQEAHPGPGVEQLLTATHGEVEAAMTEGHPGFVANRGRIGFGPLDHERYSPDAAAPVRLVWLGARRACTHLALADDLHEDQLYDAALGADRDLLHARLRARGLDPDDYLLLPVHPWQWERRVAVTFAPDLARHDLVWLGEGTREHQALQSIRTFADREDPARPHVKTALAIQNMGFVRGLSPDYMRPTPAISDWVAGVVAGDPELGRCRFTVLREVGALGYTGDVYHAAAPGTPQRRMLAALWRESPLLRLAPGERVVTMASVLHRDPAGASYVAALVRASGLDPRAWLRAFLDAYLRPVVHCLLAHDLAFMPHGENVLVVLEGQAPTRCIMKDLGEEVALLDAERPLPEGLERVRAVVGHDERCLAVLTDVVDGVLRHLAAIWDDDGLLPVADFWSEAAACLERHAADHPELAEAVAAYDLQREEFAHSCLNRLQLRDARQMVDLADQASSLLYAGSLRNPLHRGEGAG</sequence>
<dbReference type="SMART" id="SM01006">
    <property type="entry name" value="AlcB"/>
    <property type="match status" value="1"/>
</dbReference>
<evidence type="ECO:0000313" key="8">
    <source>
        <dbReference type="Proteomes" id="UP000732378"/>
    </source>
</evidence>
<comment type="function">
    <text evidence="1">Acyltransferase required for the direct transfer of medium- to long-chain fatty acyl moieties from a carrier protein (MbtL) on to the epsilon-amino group of lysine residue in the mycobactin core.</text>
</comment>
<dbReference type="Proteomes" id="UP000732378">
    <property type="component" value="Unassembled WGS sequence"/>
</dbReference>
<evidence type="ECO:0000313" key="7">
    <source>
        <dbReference type="EMBL" id="MBM7506956.1"/>
    </source>
</evidence>
<proteinExistence type="inferred from homology"/>
<dbReference type="InterPro" id="IPR022770">
    <property type="entry name" value="IucA/IucC-like_C"/>
</dbReference>
<dbReference type="InterPro" id="IPR019432">
    <property type="entry name" value="Acyltransferase_MbtK/IucB-like"/>
</dbReference>
<dbReference type="RefSeq" id="WP_193667906.1">
    <property type="nucleotide sequence ID" value="NZ_JACDTV010000003.1"/>
</dbReference>
<dbReference type="InterPro" id="IPR007310">
    <property type="entry name" value="Aerobactin_biosyn_IucA/IucC_N"/>
</dbReference>
<comment type="pathway">
    <text evidence="2">Siderophore biosynthesis; mycobactin biosynthesis.</text>
</comment>
<dbReference type="PANTHER" id="PTHR34384">
    <property type="entry name" value="L-2,3-DIAMINOPROPANOATE--CITRATE LIGASE"/>
    <property type="match status" value="1"/>
</dbReference>
<comment type="caution">
    <text evidence="7">The sequence shown here is derived from an EMBL/GenBank/DDBJ whole genome shotgun (WGS) entry which is preliminary data.</text>
</comment>
<dbReference type="InterPro" id="IPR037455">
    <property type="entry name" value="LucA/IucC-like"/>
</dbReference>
<evidence type="ECO:0000256" key="1">
    <source>
        <dbReference type="ARBA" id="ARBA00003818"/>
    </source>
</evidence>
<dbReference type="PANTHER" id="PTHR34384:SF6">
    <property type="entry name" value="STAPHYLOFERRIN B SYNTHASE"/>
    <property type="match status" value="1"/>
</dbReference>
<reference evidence="7 8" key="1">
    <citation type="submission" date="2021-01" db="EMBL/GenBank/DDBJ databases">
        <title>Sequencing the genomes of 1000 actinobacteria strains.</title>
        <authorList>
            <person name="Klenk H.-P."/>
        </authorList>
    </citation>
    <scope>NUCLEOTIDE SEQUENCE [LARGE SCALE GENOMIC DNA]</scope>
    <source>
        <strain evidence="7 8">DSM 18239</strain>
    </source>
</reference>
<dbReference type="EMBL" id="JAFBBZ010000001">
    <property type="protein sequence ID" value="MBM7506956.1"/>
    <property type="molecule type" value="Genomic_DNA"/>
</dbReference>
<dbReference type="Gene3D" id="6.10.250.3370">
    <property type="match status" value="1"/>
</dbReference>
<dbReference type="Pfam" id="PF06276">
    <property type="entry name" value="FhuF"/>
    <property type="match status" value="1"/>
</dbReference>
<name>A0ABS2M737_9ACTN</name>
<organism evidence="7 8">
    <name type="scientific">Nocardioides salarius</name>
    <dbReference type="NCBI Taxonomy" id="374513"/>
    <lineage>
        <taxon>Bacteria</taxon>
        <taxon>Bacillati</taxon>
        <taxon>Actinomycetota</taxon>
        <taxon>Actinomycetes</taxon>
        <taxon>Propionibacteriales</taxon>
        <taxon>Nocardioidaceae</taxon>
        <taxon>Nocardioides</taxon>
    </lineage>
</organism>
<evidence type="ECO:0000256" key="5">
    <source>
        <dbReference type="ARBA" id="ARBA00031122"/>
    </source>
</evidence>
<evidence type="ECO:0000256" key="4">
    <source>
        <dbReference type="ARBA" id="ARBA00020586"/>
    </source>
</evidence>
<evidence type="ECO:0000256" key="3">
    <source>
        <dbReference type="ARBA" id="ARBA00007832"/>
    </source>
</evidence>
<protein>
    <recommendedName>
        <fullName evidence="4">Lysine N-acyltransferase MbtK</fullName>
    </recommendedName>
    <alternativeName>
        <fullName evidence="5">Mycobactin synthase protein K</fullName>
    </alternativeName>
</protein>
<dbReference type="Gene3D" id="1.10.510.40">
    <property type="match status" value="1"/>
</dbReference>
<accession>A0ABS2M737</accession>
<gene>
    <name evidence="7" type="ORF">JOE61_000770</name>
</gene>
<feature type="domain" description="Acyltransferase MbtK/IucB-like conserved" evidence="6">
    <location>
        <begin position="6"/>
        <end position="54"/>
    </location>
</feature>
<comment type="similarity">
    <text evidence="3">Belongs to the IucA/IucC family.</text>
</comment>